<accession>A0ABW5JYB9</accession>
<dbReference type="Pfam" id="PF02801">
    <property type="entry name" value="Ketoacyl-synt_C"/>
    <property type="match status" value="1"/>
</dbReference>
<dbReference type="EMBL" id="JBHULM010000007">
    <property type="protein sequence ID" value="MFD2541279.1"/>
    <property type="molecule type" value="Genomic_DNA"/>
</dbReference>
<organism evidence="5 6">
    <name type="scientific">Lacinutrix gracilariae</name>
    <dbReference type="NCBI Taxonomy" id="1747198"/>
    <lineage>
        <taxon>Bacteria</taxon>
        <taxon>Pseudomonadati</taxon>
        <taxon>Bacteroidota</taxon>
        <taxon>Flavobacteriia</taxon>
        <taxon>Flavobacteriales</taxon>
        <taxon>Flavobacteriaceae</taxon>
        <taxon>Lacinutrix</taxon>
    </lineage>
</organism>
<feature type="domain" description="Ketosynthase family 3 (KS3)" evidence="4">
    <location>
        <begin position="4"/>
        <end position="380"/>
    </location>
</feature>
<comment type="caution">
    <text evidence="5">The sequence shown here is derived from an EMBL/GenBank/DDBJ whole genome shotgun (WGS) entry which is preliminary data.</text>
</comment>
<dbReference type="InterPro" id="IPR014031">
    <property type="entry name" value="Ketoacyl_synth_C"/>
</dbReference>
<gene>
    <name evidence="5" type="ORF">ACFSSB_03030</name>
</gene>
<comment type="similarity">
    <text evidence="1 3">Belongs to the thiolase-like superfamily. Beta-ketoacyl-ACP synthases family.</text>
</comment>
<evidence type="ECO:0000313" key="5">
    <source>
        <dbReference type="EMBL" id="MFD2541279.1"/>
    </source>
</evidence>
<dbReference type="PROSITE" id="PS52004">
    <property type="entry name" value="KS3_2"/>
    <property type="match status" value="1"/>
</dbReference>
<dbReference type="PANTHER" id="PTHR11712:SF336">
    <property type="entry name" value="3-OXOACYL-[ACYL-CARRIER-PROTEIN] SYNTHASE, MITOCHONDRIAL"/>
    <property type="match status" value="1"/>
</dbReference>
<proteinExistence type="inferred from homology"/>
<dbReference type="Gene3D" id="3.40.47.10">
    <property type="match status" value="1"/>
</dbReference>
<dbReference type="InterPro" id="IPR014030">
    <property type="entry name" value="Ketoacyl_synth_N"/>
</dbReference>
<dbReference type="Proteomes" id="UP001597467">
    <property type="component" value="Unassembled WGS sequence"/>
</dbReference>
<evidence type="ECO:0000256" key="3">
    <source>
        <dbReference type="RuleBase" id="RU003694"/>
    </source>
</evidence>
<evidence type="ECO:0000259" key="4">
    <source>
        <dbReference type="PROSITE" id="PS52004"/>
    </source>
</evidence>
<keyword evidence="5" id="KW-0012">Acyltransferase</keyword>
<dbReference type="RefSeq" id="WP_379900819.1">
    <property type="nucleotide sequence ID" value="NZ_JBHULM010000007.1"/>
</dbReference>
<sequence>MQETNKIAITGLGVVCALADNTKDFWNALLTDNSSIKNWEDLKQADFKYTHACRVANFDCDPLHRGFYFSVSAIEEALAQARCKSTENWGLFLGTTMGESAAYEAMAEKKQTFNAEEYTGFSICKRLANKYPKIKTFQCFATACAAGNYALKAGMDALLKGETSIAIVGGVDPFSKIAMTGFSRSRAMSASGICKPFDRHRDGMILGEGAGFLVLEKLENAIKRKTKVLALLEDCALSCDAYHPTAPKPDSSGIIDCFEHLLKSNTLNHDQIDWISAHGTGTKLSDQSEAQAITKVFHRHKPYVSSIKPKIGHTLGAATAIEAIVSVLSIQHQTIPHTLNYKDAEFDILIPKKPVLTKVDKVLNCGYAFGGLNAITLFSSC</sequence>
<dbReference type="InterPro" id="IPR000794">
    <property type="entry name" value="Beta-ketoacyl_synthase"/>
</dbReference>
<keyword evidence="2 3" id="KW-0808">Transferase</keyword>
<evidence type="ECO:0000256" key="2">
    <source>
        <dbReference type="ARBA" id="ARBA00022679"/>
    </source>
</evidence>
<dbReference type="InterPro" id="IPR020841">
    <property type="entry name" value="PKS_Beta-ketoAc_synthase_dom"/>
</dbReference>
<dbReference type="SMART" id="SM00825">
    <property type="entry name" value="PKS_KS"/>
    <property type="match status" value="1"/>
</dbReference>
<protein>
    <submittedName>
        <fullName evidence="5">Beta-ketoacyl-[acyl-carrier-protein] synthase family protein</fullName>
        <ecNumber evidence="5">2.3.1.-</ecNumber>
    </submittedName>
</protein>
<dbReference type="Pfam" id="PF00109">
    <property type="entry name" value="ketoacyl-synt"/>
    <property type="match status" value="1"/>
</dbReference>
<evidence type="ECO:0000256" key="1">
    <source>
        <dbReference type="ARBA" id="ARBA00008467"/>
    </source>
</evidence>
<dbReference type="GO" id="GO:0016746">
    <property type="term" value="F:acyltransferase activity"/>
    <property type="evidence" value="ECO:0007669"/>
    <property type="project" value="UniProtKB-KW"/>
</dbReference>
<dbReference type="PANTHER" id="PTHR11712">
    <property type="entry name" value="POLYKETIDE SYNTHASE-RELATED"/>
    <property type="match status" value="1"/>
</dbReference>
<dbReference type="EC" id="2.3.1.-" evidence="5"/>
<keyword evidence="6" id="KW-1185">Reference proteome</keyword>
<dbReference type="SUPFAM" id="SSF53901">
    <property type="entry name" value="Thiolase-like"/>
    <property type="match status" value="2"/>
</dbReference>
<dbReference type="CDD" id="cd00834">
    <property type="entry name" value="KAS_I_II"/>
    <property type="match status" value="1"/>
</dbReference>
<name>A0ABW5JYB9_9FLAO</name>
<evidence type="ECO:0000313" key="6">
    <source>
        <dbReference type="Proteomes" id="UP001597467"/>
    </source>
</evidence>
<dbReference type="InterPro" id="IPR016039">
    <property type="entry name" value="Thiolase-like"/>
</dbReference>
<reference evidence="6" key="1">
    <citation type="journal article" date="2019" name="Int. J. Syst. Evol. Microbiol.">
        <title>The Global Catalogue of Microorganisms (GCM) 10K type strain sequencing project: providing services to taxonomists for standard genome sequencing and annotation.</title>
        <authorList>
            <consortium name="The Broad Institute Genomics Platform"/>
            <consortium name="The Broad Institute Genome Sequencing Center for Infectious Disease"/>
            <person name="Wu L."/>
            <person name="Ma J."/>
        </authorList>
    </citation>
    <scope>NUCLEOTIDE SEQUENCE [LARGE SCALE GENOMIC DNA]</scope>
    <source>
        <strain evidence="6">KCTC 42808</strain>
    </source>
</reference>